<evidence type="ECO:0000256" key="1">
    <source>
        <dbReference type="ARBA" id="ARBA00004573"/>
    </source>
</evidence>
<dbReference type="Ensembl" id="ENSLLET00000024119.1">
    <property type="protein sequence ID" value="ENSLLEP00000023240.1"/>
    <property type="gene ID" value="ENSLLEG00000014631.1"/>
</dbReference>
<keyword evidence="3" id="KW-0479">Metal-binding</keyword>
<organism evidence="8 9">
    <name type="scientific">Leptobrachium leishanense</name>
    <name type="common">Leishan spiny toad</name>
    <dbReference type="NCBI Taxonomy" id="445787"/>
    <lineage>
        <taxon>Eukaryota</taxon>
        <taxon>Metazoa</taxon>
        <taxon>Chordata</taxon>
        <taxon>Craniata</taxon>
        <taxon>Vertebrata</taxon>
        <taxon>Euteleostomi</taxon>
        <taxon>Amphibia</taxon>
        <taxon>Batrachia</taxon>
        <taxon>Anura</taxon>
        <taxon>Pelobatoidea</taxon>
        <taxon>Megophryidae</taxon>
        <taxon>Leptobrachium</taxon>
    </lineage>
</organism>
<accession>A0A8C5PID9</accession>
<name>A0A8C5PID9_9ANUR</name>
<feature type="domain" description="Tyrosinase copper-binding" evidence="6">
    <location>
        <begin position="193"/>
        <end position="210"/>
    </location>
</feature>
<dbReference type="PRINTS" id="PR00092">
    <property type="entry name" value="TYROSINASE"/>
</dbReference>
<evidence type="ECO:0000256" key="5">
    <source>
        <dbReference type="SAM" id="SignalP"/>
    </source>
</evidence>
<feature type="chain" id="PRO_5034599376" description="Tyrosinase copper-binding domain-containing protein" evidence="5">
    <location>
        <begin position="18"/>
        <end position="512"/>
    </location>
</feature>
<dbReference type="Proteomes" id="UP000694569">
    <property type="component" value="Unplaced"/>
</dbReference>
<sequence>MLAVFLLLVLCTGTTYSQYPRICTTPEALQSRTCCPVWKDGSVCGSKSHRGLCLPWVKPNSYISGYNDERLYWPIGYYDYTCECLGTYGGFDCGDCAYGYHGDDCQQRQKPLPRREIRDLSFVERKRFFSYLALAKITKSKDYVILYTGNRFHKNTYQFLDATIYDLASWIHYYSMKPVIENNTFDYSVNYAHQGPAFPGWHRLLLLFSERQIQILSGDEDFRIPYYDWSKDKNCTICDDDFVGSSDLDGNVGKLSHFSSWKVICSGFNYEDAYCRVAAHPHQMETLLRKPGADPNSNNIPTEEDVQNTLKFTAFDTEPFTRKSKQSFRNALEGFLRPSDGETLEESMHNLFHDYIGGTMAQVPISANDPIFFLHHCFIDKIFEAWILKNKAVPRKYPDNNKPGHGPRECATPFFPCFFNEATMRPSFMFGYTYSNLQGPKETLLYSDSDQYLPVNYGGCRPGKTICEWMTKGPREDYPPLLLNLRHDTITLSRALTEDSYDLPEDKSYGHT</sequence>
<dbReference type="Pfam" id="PF00264">
    <property type="entry name" value="Tyrosinase"/>
    <property type="match status" value="1"/>
</dbReference>
<dbReference type="GO" id="GO:0046872">
    <property type="term" value="F:metal ion binding"/>
    <property type="evidence" value="ECO:0007669"/>
    <property type="project" value="UniProtKB-KW"/>
</dbReference>
<dbReference type="InterPro" id="IPR050316">
    <property type="entry name" value="Tyrosinase/Hemocyanin"/>
</dbReference>
<feature type="domain" description="Tyrosinase copper-binding" evidence="7">
    <location>
        <begin position="369"/>
        <end position="380"/>
    </location>
</feature>
<keyword evidence="4" id="KW-0470">Melanin biosynthesis</keyword>
<dbReference type="OrthoDB" id="6132182at2759"/>
<evidence type="ECO:0000256" key="4">
    <source>
        <dbReference type="ARBA" id="ARBA00023101"/>
    </source>
</evidence>
<dbReference type="PANTHER" id="PTHR11474">
    <property type="entry name" value="TYROSINASE FAMILY MEMBER"/>
    <property type="match status" value="1"/>
</dbReference>
<dbReference type="AlphaFoldDB" id="A0A8C5PID9"/>
<evidence type="ECO:0000256" key="2">
    <source>
        <dbReference type="ARBA" id="ARBA00009928"/>
    </source>
</evidence>
<protein>
    <recommendedName>
        <fullName evidence="6 7">Tyrosinase copper-binding domain-containing protein</fullName>
    </recommendedName>
</protein>
<evidence type="ECO:0000259" key="7">
    <source>
        <dbReference type="PROSITE" id="PS00498"/>
    </source>
</evidence>
<evidence type="ECO:0000313" key="9">
    <source>
        <dbReference type="Proteomes" id="UP000694569"/>
    </source>
</evidence>
<dbReference type="PROSITE" id="PS00498">
    <property type="entry name" value="TYROSINASE_2"/>
    <property type="match status" value="1"/>
</dbReference>
<dbReference type="PANTHER" id="PTHR11474:SF134">
    <property type="entry name" value="TYROSINASE-LIKE"/>
    <property type="match status" value="1"/>
</dbReference>
<dbReference type="GO" id="GO:0033162">
    <property type="term" value="C:melanosome membrane"/>
    <property type="evidence" value="ECO:0007669"/>
    <property type="project" value="UniProtKB-SubCell"/>
</dbReference>
<evidence type="ECO:0000259" key="6">
    <source>
        <dbReference type="PROSITE" id="PS00497"/>
    </source>
</evidence>
<keyword evidence="9" id="KW-1185">Reference proteome</keyword>
<reference evidence="8" key="1">
    <citation type="submission" date="2025-08" db="UniProtKB">
        <authorList>
            <consortium name="Ensembl"/>
        </authorList>
    </citation>
    <scope>IDENTIFICATION</scope>
</reference>
<comment type="subcellular location">
    <subcellularLocation>
        <location evidence="1">Melanosome membrane</location>
        <topology evidence="1">Single-pass type I membrane protein</topology>
    </subcellularLocation>
</comment>
<comment type="similarity">
    <text evidence="2">Belongs to the tyrosinase family.</text>
</comment>
<keyword evidence="5" id="KW-0732">Signal</keyword>
<dbReference type="GeneTree" id="ENSGT00940000155336"/>
<proteinExistence type="inferred from homology"/>
<dbReference type="InterPro" id="IPR002227">
    <property type="entry name" value="Tyrosinase_Cu-bd"/>
</dbReference>
<dbReference type="GO" id="GO:0004503">
    <property type="term" value="F:tyrosinase activity"/>
    <property type="evidence" value="ECO:0007669"/>
    <property type="project" value="TreeGrafter"/>
</dbReference>
<dbReference type="GO" id="GO:0042438">
    <property type="term" value="P:melanin biosynthetic process"/>
    <property type="evidence" value="ECO:0007669"/>
    <property type="project" value="UniProtKB-KW"/>
</dbReference>
<dbReference type="Gene3D" id="1.10.1280.10">
    <property type="entry name" value="Di-copper center containing domain from catechol oxidase"/>
    <property type="match status" value="1"/>
</dbReference>
<reference evidence="8" key="2">
    <citation type="submission" date="2025-09" db="UniProtKB">
        <authorList>
            <consortium name="Ensembl"/>
        </authorList>
    </citation>
    <scope>IDENTIFICATION</scope>
</reference>
<dbReference type="GO" id="GO:0043473">
    <property type="term" value="P:pigmentation"/>
    <property type="evidence" value="ECO:0007669"/>
    <property type="project" value="TreeGrafter"/>
</dbReference>
<dbReference type="SUPFAM" id="SSF48056">
    <property type="entry name" value="Di-copper centre-containing domain"/>
    <property type="match status" value="1"/>
</dbReference>
<evidence type="ECO:0000256" key="3">
    <source>
        <dbReference type="ARBA" id="ARBA00022723"/>
    </source>
</evidence>
<dbReference type="InterPro" id="IPR008922">
    <property type="entry name" value="Di-copper_centre_dom_sf"/>
</dbReference>
<evidence type="ECO:0000313" key="8">
    <source>
        <dbReference type="Ensembl" id="ENSLLEP00000023240.1"/>
    </source>
</evidence>
<dbReference type="PROSITE" id="PS00497">
    <property type="entry name" value="TYROSINASE_1"/>
    <property type="match status" value="1"/>
</dbReference>
<feature type="signal peptide" evidence="5">
    <location>
        <begin position="1"/>
        <end position="17"/>
    </location>
</feature>